<proteinExistence type="predicted"/>
<accession>A0ABP1RSA3</accession>
<evidence type="ECO:0000313" key="3">
    <source>
        <dbReference type="Proteomes" id="UP001642540"/>
    </source>
</evidence>
<keyword evidence="3" id="KW-1185">Reference proteome</keyword>
<dbReference type="EMBL" id="CAXLJM020000104">
    <property type="protein sequence ID" value="CAL8134284.1"/>
    <property type="molecule type" value="Genomic_DNA"/>
</dbReference>
<gene>
    <name evidence="2" type="ORF">ODALV1_LOCUS25453</name>
</gene>
<organism evidence="2 3">
    <name type="scientific">Orchesella dallaii</name>
    <dbReference type="NCBI Taxonomy" id="48710"/>
    <lineage>
        <taxon>Eukaryota</taxon>
        <taxon>Metazoa</taxon>
        <taxon>Ecdysozoa</taxon>
        <taxon>Arthropoda</taxon>
        <taxon>Hexapoda</taxon>
        <taxon>Collembola</taxon>
        <taxon>Entomobryomorpha</taxon>
        <taxon>Entomobryoidea</taxon>
        <taxon>Orchesellidae</taxon>
        <taxon>Orchesellinae</taxon>
        <taxon>Orchesella</taxon>
    </lineage>
</organism>
<evidence type="ECO:0000256" key="1">
    <source>
        <dbReference type="SAM" id="MobiDB-lite"/>
    </source>
</evidence>
<feature type="region of interest" description="Disordered" evidence="1">
    <location>
        <begin position="94"/>
        <end position="116"/>
    </location>
</feature>
<evidence type="ECO:0008006" key="4">
    <source>
        <dbReference type="Google" id="ProtNLM"/>
    </source>
</evidence>
<protein>
    <recommendedName>
        <fullName evidence="4">Sushi domain-containing protein</fullName>
    </recommendedName>
</protein>
<feature type="compositionally biased region" description="Pro residues" evidence="1">
    <location>
        <begin position="94"/>
        <end position="110"/>
    </location>
</feature>
<evidence type="ECO:0000313" key="2">
    <source>
        <dbReference type="EMBL" id="CAL8134284.1"/>
    </source>
</evidence>
<dbReference type="Proteomes" id="UP001642540">
    <property type="component" value="Unassembled WGS sequence"/>
</dbReference>
<sequence length="253" mass="27919">MHLINRDSTFGTDEYFDLSSTEADPTPMVYFGGALVKNESCTAYGDAIDTYNRGFDEFNDKTRRLRLEAETAGVFGTGICNWVVARLQCIPNQPRLPPTTTPAPPSPPGGSPDEENIILDRPEGSCQCMVALGEKAVAVKNENGTEICYIPANRGYHSKCSHEIFLPYGGIDGVKQSGEPYVKLEMQPASKFCVPNAECKTGYKYTGLRCMCKKNYVWEPLTSTCARALRLKPMSCSSSSIIFFAIFILFKNV</sequence>
<name>A0ABP1RSA3_9HEXA</name>
<reference evidence="2 3" key="1">
    <citation type="submission" date="2024-08" db="EMBL/GenBank/DDBJ databases">
        <authorList>
            <person name="Cucini C."/>
            <person name="Frati F."/>
        </authorList>
    </citation>
    <scope>NUCLEOTIDE SEQUENCE [LARGE SCALE GENOMIC DNA]</scope>
</reference>
<comment type="caution">
    <text evidence="2">The sequence shown here is derived from an EMBL/GenBank/DDBJ whole genome shotgun (WGS) entry which is preliminary data.</text>
</comment>